<reference evidence="2" key="1">
    <citation type="journal article" date="2019" name="Int. J. Syst. Evol. Microbiol.">
        <title>The Global Catalogue of Microorganisms (GCM) 10K type strain sequencing project: providing services to taxonomists for standard genome sequencing and annotation.</title>
        <authorList>
            <consortium name="The Broad Institute Genomics Platform"/>
            <consortium name="The Broad Institute Genome Sequencing Center for Infectious Disease"/>
            <person name="Wu L."/>
            <person name="Ma J."/>
        </authorList>
    </citation>
    <scope>NUCLEOTIDE SEQUENCE [LARGE SCALE GENOMIC DNA]</scope>
    <source>
        <strain evidence="2">JCM 4737</strain>
    </source>
</reference>
<gene>
    <name evidence="1" type="ORF">GCM10010346_58010</name>
</gene>
<comment type="caution">
    <text evidence="1">The sequence shown here is derived from an EMBL/GenBank/DDBJ whole genome shotgun (WGS) entry which is preliminary data.</text>
</comment>
<organism evidence="1 2">
    <name type="scientific">Streptomyces chryseus</name>
    <dbReference type="NCBI Taxonomy" id="68186"/>
    <lineage>
        <taxon>Bacteria</taxon>
        <taxon>Bacillati</taxon>
        <taxon>Actinomycetota</taxon>
        <taxon>Actinomycetes</taxon>
        <taxon>Kitasatosporales</taxon>
        <taxon>Streptomycetaceae</taxon>
        <taxon>Streptomyces</taxon>
    </lineage>
</organism>
<protein>
    <submittedName>
        <fullName evidence="1">Uncharacterized protein</fullName>
    </submittedName>
</protein>
<accession>A0ABQ3E5L4</accession>
<sequence>MAAAAAAVPVTPLRIRPAICQAPPHPAAAPKGRGHCHLSLRGGAAGPSRKSTALFTQFVLCGAWAIHSTEGLPKNIAQVWRRPLSTTTPNGARSGVRITHLPGFDLMPRTRNRPPGR</sequence>
<dbReference type="Proteomes" id="UP000599437">
    <property type="component" value="Unassembled WGS sequence"/>
</dbReference>
<name>A0ABQ3E5L4_9ACTN</name>
<proteinExistence type="predicted"/>
<dbReference type="EMBL" id="BMVO01000028">
    <property type="protein sequence ID" value="GHB26825.1"/>
    <property type="molecule type" value="Genomic_DNA"/>
</dbReference>
<keyword evidence="2" id="KW-1185">Reference proteome</keyword>
<evidence type="ECO:0000313" key="2">
    <source>
        <dbReference type="Proteomes" id="UP000599437"/>
    </source>
</evidence>
<evidence type="ECO:0000313" key="1">
    <source>
        <dbReference type="EMBL" id="GHB26825.1"/>
    </source>
</evidence>